<dbReference type="AlphaFoldDB" id="A0A0F9N4N0"/>
<reference evidence="1" key="1">
    <citation type="journal article" date="2015" name="Nature">
        <title>Complex archaea that bridge the gap between prokaryotes and eukaryotes.</title>
        <authorList>
            <person name="Spang A."/>
            <person name="Saw J.H."/>
            <person name="Jorgensen S.L."/>
            <person name="Zaremba-Niedzwiedzka K."/>
            <person name="Martijn J."/>
            <person name="Lind A.E."/>
            <person name="van Eijk R."/>
            <person name="Schleper C."/>
            <person name="Guy L."/>
            <person name="Ettema T.J."/>
        </authorList>
    </citation>
    <scope>NUCLEOTIDE SEQUENCE</scope>
</reference>
<protein>
    <submittedName>
        <fullName evidence="1">Uncharacterized protein</fullName>
    </submittedName>
</protein>
<name>A0A0F9N4N0_9ZZZZ</name>
<gene>
    <name evidence="1" type="ORF">LCGC14_1379980</name>
</gene>
<proteinExistence type="predicted"/>
<sequence>MTVYLIRRNQTGQIEVSVVRSGQIETLHPVIGSFDLGEPNVGVKELAAILMSHHINDELSKAKYITNDYLALPFLGGFIWRFLIEPTNLLTVTDDQINSLMEDLR</sequence>
<evidence type="ECO:0000313" key="1">
    <source>
        <dbReference type="EMBL" id="KKM76457.1"/>
    </source>
</evidence>
<accession>A0A0F9N4N0</accession>
<organism evidence="1">
    <name type="scientific">marine sediment metagenome</name>
    <dbReference type="NCBI Taxonomy" id="412755"/>
    <lineage>
        <taxon>unclassified sequences</taxon>
        <taxon>metagenomes</taxon>
        <taxon>ecological metagenomes</taxon>
    </lineage>
</organism>
<dbReference type="EMBL" id="LAZR01008807">
    <property type="protein sequence ID" value="KKM76457.1"/>
    <property type="molecule type" value="Genomic_DNA"/>
</dbReference>
<comment type="caution">
    <text evidence="1">The sequence shown here is derived from an EMBL/GenBank/DDBJ whole genome shotgun (WGS) entry which is preliminary data.</text>
</comment>